<evidence type="ECO:0000256" key="8">
    <source>
        <dbReference type="ARBA" id="ARBA00022833"/>
    </source>
</evidence>
<organism evidence="18 19">
    <name type="scientific">Palleronia pelagia</name>
    <dbReference type="NCBI Taxonomy" id="387096"/>
    <lineage>
        <taxon>Bacteria</taxon>
        <taxon>Pseudomonadati</taxon>
        <taxon>Pseudomonadota</taxon>
        <taxon>Alphaproteobacteria</taxon>
        <taxon>Rhodobacterales</taxon>
        <taxon>Roseobacteraceae</taxon>
        <taxon>Palleronia</taxon>
    </lineage>
</organism>
<dbReference type="InterPro" id="IPR015886">
    <property type="entry name" value="H2TH_FPG"/>
</dbReference>
<dbReference type="Pfam" id="PF06831">
    <property type="entry name" value="H2TH"/>
    <property type="match status" value="1"/>
</dbReference>
<comment type="subunit">
    <text evidence="3 15">Monomer.</text>
</comment>
<evidence type="ECO:0000256" key="15">
    <source>
        <dbReference type="HAMAP-Rule" id="MF_00103"/>
    </source>
</evidence>
<dbReference type="SMART" id="SM01232">
    <property type="entry name" value="H2TH"/>
    <property type="match status" value="1"/>
</dbReference>
<keyword evidence="13 15" id="KW-0326">Glycosidase</keyword>
<keyword evidence="9 15" id="KW-0238">DNA-binding</keyword>
<dbReference type="GO" id="GO:0006284">
    <property type="term" value="P:base-excision repair"/>
    <property type="evidence" value="ECO:0007669"/>
    <property type="project" value="InterPro"/>
</dbReference>
<comment type="similarity">
    <text evidence="2 15">Belongs to the FPG family.</text>
</comment>
<dbReference type="Gene3D" id="3.20.190.10">
    <property type="entry name" value="MutM-like, N-terminal"/>
    <property type="match status" value="1"/>
</dbReference>
<dbReference type="OrthoDB" id="9800855at2"/>
<dbReference type="EMBL" id="FOCM01000009">
    <property type="protein sequence ID" value="SEO00878.1"/>
    <property type="molecule type" value="Genomic_DNA"/>
</dbReference>
<gene>
    <name evidence="15" type="primary">mutM</name>
    <name evidence="15" type="synonym">fpg</name>
    <name evidence="18" type="ORF">SAMN04488011_109112</name>
</gene>
<dbReference type="AlphaFoldDB" id="A0A1H8L837"/>
<dbReference type="SUPFAM" id="SSF57716">
    <property type="entry name" value="Glucocorticoid receptor-like (DNA-binding domain)"/>
    <property type="match status" value="1"/>
</dbReference>
<dbReference type="GO" id="GO:0034039">
    <property type="term" value="F:8-oxo-7,8-dihydroguanine DNA N-glycosylase activity"/>
    <property type="evidence" value="ECO:0007669"/>
    <property type="project" value="TreeGrafter"/>
</dbReference>
<feature type="domain" description="FPG-type" evidence="16">
    <location>
        <begin position="247"/>
        <end position="283"/>
    </location>
</feature>
<dbReference type="InterPro" id="IPR035937">
    <property type="entry name" value="FPG_N"/>
</dbReference>
<evidence type="ECO:0000256" key="5">
    <source>
        <dbReference type="ARBA" id="ARBA00022763"/>
    </source>
</evidence>
<feature type="active site" description="Schiff-base intermediate with DNA" evidence="15">
    <location>
        <position position="2"/>
    </location>
</feature>
<protein>
    <recommendedName>
        <fullName evidence="15">Formamidopyrimidine-DNA glycosylase</fullName>
        <shortName evidence="15">Fapy-DNA glycosylase</shortName>
        <ecNumber evidence="15">3.2.2.23</ecNumber>
    </recommendedName>
    <alternativeName>
        <fullName evidence="15">DNA-(apurinic or apyrimidinic site) lyase MutM</fullName>
        <shortName evidence="15">AP lyase MutM</shortName>
        <ecNumber evidence="15">4.2.99.18</ecNumber>
    </alternativeName>
</protein>
<evidence type="ECO:0000313" key="19">
    <source>
        <dbReference type="Proteomes" id="UP000199372"/>
    </source>
</evidence>
<dbReference type="PANTHER" id="PTHR22993:SF9">
    <property type="entry name" value="FORMAMIDOPYRIMIDINE-DNA GLYCOSYLASE"/>
    <property type="match status" value="1"/>
</dbReference>
<feature type="binding site" evidence="15">
    <location>
        <position position="100"/>
    </location>
    <ligand>
        <name>DNA</name>
        <dbReference type="ChEBI" id="CHEBI:16991"/>
    </ligand>
</feature>
<comment type="catalytic activity">
    <reaction evidence="14 15">
        <text>2'-deoxyribonucleotide-(2'-deoxyribose 5'-phosphate)-2'-deoxyribonucleotide-DNA = a 3'-end 2'-deoxyribonucleotide-(2,3-dehydro-2,3-deoxyribose 5'-phosphate)-DNA + a 5'-end 5'-phospho-2'-deoxyribonucleoside-DNA + H(+)</text>
        <dbReference type="Rhea" id="RHEA:66592"/>
        <dbReference type="Rhea" id="RHEA-COMP:13180"/>
        <dbReference type="Rhea" id="RHEA-COMP:16897"/>
        <dbReference type="Rhea" id="RHEA-COMP:17067"/>
        <dbReference type="ChEBI" id="CHEBI:15378"/>
        <dbReference type="ChEBI" id="CHEBI:136412"/>
        <dbReference type="ChEBI" id="CHEBI:157695"/>
        <dbReference type="ChEBI" id="CHEBI:167181"/>
        <dbReference type="EC" id="4.2.99.18"/>
    </reaction>
</comment>
<keyword evidence="10 15" id="KW-0234">DNA repair</keyword>
<comment type="cofactor">
    <cofactor evidence="15">
        <name>Zn(2+)</name>
        <dbReference type="ChEBI" id="CHEBI:29105"/>
    </cofactor>
    <text evidence="15">Binds 1 zinc ion per subunit.</text>
</comment>
<evidence type="ECO:0000256" key="2">
    <source>
        <dbReference type="ARBA" id="ARBA00009409"/>
    </source>
</evidence>
<evidence type="ECO:0000256" key="1">
    <source>
        <dbReference type="ARBA" id="ARBA00001668"/>
    </source>
</evidence>
<dbReference type="FunFam" id="1.10.8.50:FF:000003">
    <property type="entry name" value="Formamidopyrimidine-DNA glycosylase"/>
    <property type="match status" value="1"/>
</dbReference>
<dbReference type="GO" id="GO:0140078">
    <property type="term" value="F:class I DNA-(apurinic or apyrimidinic site) endonuclease activity"/>
    <property type="evidence" value="ECO:0007669"/>
    <property type="project" value="UniProtKB-EC"/>
</dbReference>
<comment type="function">
    <text evidence="15">Involved in base excision repair of DNA damaged by oxidation or by mutagenic agents. Acts as DNA glycosylase that recognizes and removes damaged bases. Has a preference for oxidized purines, such as 7,8-dihydro-8-oxoguanine (8-oxoG). Has AP (apurinic/apyrimidinic) lyase activity and introduces nicks in the DNA strand. Cleaves the DNA backbone by beta-delta elimination to generate a single-strand break at the site of the removed base with both 3'- and 5'-phosphates.</text>
</comment>
<evidence type="ECO:0000256" key="7">
    <source>
        <dbReference type="ARBA" id="ARBA00022801"/>
    </source>
</evidence>
<evidence type="ECO:0000256" key="10">
    <source>
        <dbReference type="ARBA" id="ARBA00023204"/>
    </source>
</evidence>
<dbReference type="PROSITE" id="PS51068">
    <property type="entry name" value="FPG_CAT"/>
    <property type="match status" value="1"/>
</dbReference>
<evidence type="ECO:0000256" key="6">
    <source>
        <dbReference type="ARBA" id="ARBA00022771"/>
    </source>
</evidence>
<evidence type="ECO:0000259" key="16">
    <source>
        <dbReference type="PROSITE" id="PS51066"/>
    </source>
</evidence>
<keyword evidence="6 15" id="KW-0863">Zinc-finger</keyword>
<dbReference type="GO" id="GO:0008270">
    <property type="term" value="F:zinc ion binding"/>
    <property type="evidence" value="ECO:0007669"/>
    <property type="project" value="UniProtKB-UniRule"/>
</dbReference>
<evidence type="ECO:0000313" key="18">
    <source>
        <dbReference type="EMBL" id="SEO00878.1"/>
    </source>
</evidence>
<evidence type="ECO:0000256" key="11">
    <source>
        <dbReference type="ARBA" id="ARBA00023239"/>
    </source>
</evidence>
<evidence type="ECO:0000256" key="13">
    <source>
        <dbReference type="ARBA" id="ARBA00023295"/>
    </source>
</evidence>
<dbReference type="Gene3D" id="1.10.8.50">
    <property type="match status" value="1"/>
</dbReference>
<dbReference type="Proteomes" id="UP000199372">
    <property type="component" value="Unassembled WGS sequence"/>
</dbReference>
<evidence type="ECO:0000256" key="14">
    <source>
        <dbReference type="ARBA" id="ARBA00044632"/>
    </source>
</evidence>
<dbReference type="GO" id="GO:0003684">
    <property type="term" value="F:damaged DNA binding"/>
    <property type="evidence" value="ECO:0007669"/>
    <property type="project" value="InterPro"/>
</dbReference>
<keyword evidence="11 15" id="KW-0456">Lyase</keyword>
<dbReference type="SUPFAM" id="SSF46946">
    <property type="entry name" value="S13-like H2TH domain"/>
    <property type="match status" value="1"/>
</dbReference>
<dbReference type="InterPro" id="IPR010979">
    <property type="entry name" value="Ribosomal_uS13-like_H2TH"/>
</dbReference>
<feature type="binding site" evidence="15">
    <location>
        <position position="119"/>
    </location>
    <ligand>
        <name>DNA</name>
        <dbReference type="ChEBI" id="CHEBI:16991"/>
    </ligand>
</feature>
<feature type="domain" description="Formamidopyrimidine-DNA glycosylase catalytic" evidence="17">
    <location>
        <begin position="2"/>
        <end position="122"/>
    </location>
</feature>
<evidence type="ECO:0000256" key="9">
    <source>
        <dbReference type="ARBA" id="ARBA00023125"/>
    </source>
</evidence>
<dbReference type="SUPFAM" id="SSF81624">
    <property type="entry name" value="N-terminal domain of MutM-like DNA repair proteins"/>
    <property type="match status" value="1"/>
</dbReference>
<keyword evidence="12 15" id="KW-0511">Multifunctional enzyme</keyword>
<feature type="binding site" evidence="15">
    <location>
        <position position="162"/>
    </location>
    <ligand>
        <name>DNA</name>
        <dbReference type="ChEBI" id="CHEBI:16991"/>
    </ligand>
</feature>
<evidence type="ECO:0000259" key="17">
    <source>
        <dbReference type="PROSITE" id="PS51068"/>
    </source>
</evidence>
<comment type="catalytic activity">
    <reaction evidence="1 15">
        <text>Hydrolysis of DNA containing ring-opened 7-methylguanine residues, releasing 2,6-diamino-4-hydroxy-5-(N-methyl)formamidopyrimidine.</text>
        <dbReference type="EC" id="3.2.2.23"/>
    </reaction>
</comment>
<name>A0A1H8L837_9RHOB</name>
<dbReference type="Pfam" id="PF01149">
    <property type="entry name" value="Fapy_DNA_glyco"/>
    <property type="match status" value="1"/>
</dbReference>
<evidence type="ECO:0000256" key="3">
    <source>
        <dbReference type="ARBA" id="ARBA00011245"/>
    </source>
</evidence>
<dbReference type="EC" id="3.2.2.23" evidence="15"/>
<dbReference type="PANTHER" id="PTHR22993">
    <property type="entry name" value="FORMAMIDOPYRIMIDINE-DNA GLYCOSYLASE"/>
    <property type="match status" value="1"/>
</dbReference>
<dbReference type="EC" id="4.2.99.18" evidence="15"/>
<proteinExistence type="inferred from homology"/>
<dbReference type="CDD" id="cd08966">
    <property type="entry name" value="EcFpg-like_N"/>
    <property type="match status" value="1"/>
</dbReference>
<feature type="active site" description="Proton donor; for beta-elimination activity" evidence="15">
    <location>
        <position position="58"/>
    </location>
</feature>
<keyword evidence="4 15" id="KW-0479">Metal-binding</keyword>
<dbReference type="HAMAP" id="MF_00103">
    <property type="entry name" value="Fapy_DNA_glycosyl"/>
    <property type="match status" value="1"/>
</dbReference>
<evidence type="ECO:0000256" key="4">
    <source>
        <dbReference type="ARBA" id="ARBA00022723"/>
    </source>
</evidence>
<feature type="active site" description="Proton donor" evidence="15">
    <location>
        <position position="3"/>
    </location>
</feature>
<keyword evidence="7 15" id="KW-0378">Hydrolase</keyword>
<dbReference type="NCBIfam" id="NF002211">
    <property type="entry name" value="PRK01103.1"/>
    <property type="match status" value="1"/>
</dbReference>
<keyword evidence="8 15" id="KW-0862">Zinc</keyword>
<dbReference type="RefSeq" id="WP_091846532.1">
    <property type="nucleotide sequence ID" value="NZ_FOCM01000009.1"/>
</dbReference>
<dbReference type="InterPro" id="IPR000214">
    <property type="entry name" value="Znf_DNA_glyclase/AP_lyase"/>
</dbReference>
<sequence>MPELPEVETVRRGLTPALEGRVIARAEIRRPDLRWPFPDRMAERLTGARIDALGRRSKYLLLHLDRGETLIVHLGMSGRMVVEDAPVGVFHLETGRLAQHDHVVFHMDHGGRVVFNDPRRFGAMDLVATDRLEDHWLLAKLGPEPLGNTFDEDHLVRAFRGKATPVKAALLDQRIVAGLGNIYVCEALHRAGIAPTRRAGRIAAARVRGLVPVIRRVLDDAIAAGGSSLRDYRQADGALGYFQHTFRVYDREGCPCVTDGCDGTVRRIVQSGRSTFHCPVCQR</sequence>
<dbReference type="SMART" id="SM00898">
    <property type="entry name" value="Fapy_DNA_glyco"/>
    <property type="match status" value="1"/>
</dbReference>
<feature type="active site" description="Proton donor; for delta-elimination activity" evidence="15">
    <location>
        <position position="273"/>
    </location>
</feature>
<reference evidence="19" key="1">
    <citation type="submission" date="2016-10" db="EMBL/GenBank/DDBJ databases">
        <authorList>
            <person name="Varghese N."/>
            <person name="Submissions S."/>
        </authorList>
    </citation>
    <scope>NUCLEOTIDE SEQUENCE [LARGE SCALE GENOMIC DNA]</scope>
    <source>
        <strain evidence="19">DSM 26893</strain>
    </source>
</reference>
<keyword evidence="5 15" id="KW-0227">DNA damage</keyword>
<dbReference type="PROSITE" id="PS51066">
    <property type="entry name" value="ZF_FPG_2"/>
    <property type="match status" value="1"/>
</dbReference>
<dbReference type="InterPro" id="IPR020629">
    <property type="entry name" value="FPG_Glyclase"/>
</dbReference>
<accession>A0A1H8L837</accession>
<dbReference type="InterPro" id="IPR012319">
    <property type="entry name" value="FPG_cat"/>
</dbReference>
<keyword evidence="19" id="KW-1185">Reference proteome</keyword>
<dbReference type="NCBIfam" id="TIGR00577">
    <property type="entry name" value="fpg"/>
    <property type="match status" value="1"/>
</dbReference>
<evidence type="ECO:0000256" key="12">
    <source>
        <dbReference type="ARBA" id="ARBA00023268"/>
    </source>
</evidence>